<feature type="transmembrane region" description="Helical" evidence="1">
    <location>
        <begin position="42"/>
        <end position="62"/>
    </location>
</feature>
<evidence type="ECO:0000313" key="3">
    <source>
        <dbReference type="Proteomes" id="UP000653797"/>
    </source>
</evidence>
<protein>
    <submittedName>
        <fullName evidence="2">Uncharacterized protein</fullName>
    </submittedName>
</protein>
<feature type="transmembrane region" description="Helical" evidence="1">
    <location>
        <begin position="332"/>
        <end position="351"/>
    </location>
</feature>
<organism evidence="2 3">
    <name type="scientific">Spirosoma validum</name>
    <dbReference type="NCBI Taxonomy" id="2771355"/>
    <lineage>
        <taxon>Bacteria</taxon>
        <taxon>Pseudomonadati</taxon>
        <taxon>Bacteroidota</taxon>
        <taxon>Cytophagia</taxon>
        <taxon>Cytophagales</taxon>
        <taxon>Cytophagaceae</taxon>
        <taxon>Spirosoma</taxon>
    </lineage>
</organism>
<name>A0A927B351_9BACT</name>
<keyword evidence="1" id="KW-0472">Membrane</keyword>
<feature type="transmembrane region" description="Helical" evidence="1">
    <location>
        <begin position="276"/>
        <end position="295"/>
    </location>
</feature>
<feature type="transmembrane region" description="Helical" evidence="1">
    <location>
        <begin position="217"/>
        <end position="234"/>
    </location>
</feature>
<evidence type="ECO:0000256" key="1">
    <source>
        <dbReference type="SAM" id="Phobius"/>
    </source>
</evidence>
<sequence length="564" mass="64172">MNFLQSPLFWEVGGWIVFLIVGSLLIKSDFQTQSSRGQQIGLLLSLVGLLFFMRLPILFINWELNPDESQLLSQAITLRHHPVYWKYVDGATMGPLSCYYVAIPGYLGVPLNYVVLRWIAFFCLLVSMVSGYFTIENFFNARTARLALLPGIAFLAFTTNFDFLHATNEQLSLALIGLAVWQYSRLWRYQSFQSVSNLFLLSFISSLVPFAKLQGTPTVLVLIVAALIGLLNQYPKMSRAAFWRSFGGLLLGGIFFPALVGLFAAGFGVFYDFVHFYIAGNFAYSAEAGFWYFLGQFPLFVGRTGDFLTFVTPTLILIVGWLFLQFRNERGNSSLLLVSLALIAASGYAVIKPGNEFTHYLLYLVFPICLLNAWLIDTFRAPRYTIAWVGLIILSVGINSVIQTNRLVKNSLTDYLTAPFAFCQFHLSETAQEVRKFARSGEDLVVWGWAPQYNVQTQMPQGVCDNHTIRCVMGNDIATHRARYMQNIQRSRPPVFIDAVGPHSMWLYDRKAYGYETFPELKNFIDTNYRLVGEIEKNRVFARIDRYKPLTTTSTYVDEKRTHL</sequence>
<reference evidence="2" key="1">
    <citation type="submission" date="2020-09" db="EMBL/GenBank/DDBJ databases">
        <authorList>
            <person name="Kim M.K."/>
        </authorList>
    </citation>
    <scope>NUCLEOTIDE SEQUENCE</scope>
    <source>
        <strain evidence="2">BT704</strain>
    </source>
</reference>
<accession>A0A927B351</accession>
<feature type="transmembrane region" description="Helical" evidence="1">
    <location>
        <begin position="382"/>
        <end position="402"/>
    </location>
</feature>
<feature type="transmembrane region" description="Helical" evidence="1">
    <location>
        <begin position="12"/>
        <end position="30"/>
    </location>
</feature>
<dbReference type="RefSeq" id="WP_191040357.1">
    <property type="nucleotide sequence ID" value="NZ_JACXAA010000006.1"/>
</dbReference>
<evidence type="ECO:0000313" key="2">
    <source>
        <dbReference type="EMBL" id="MBD2754730.1"/>
    </source>
</evidence>
<keyword evidence="3" id="KW-1185">Reference proteome</keyword>
<feature type="transmembrane region" description="Helical" evidence="1">
    <location>
        <begin position="194"/>
        <end position="211"/>
    </location>
</feature>
<gene>
    <name evidence="2" type="ORF">IC230_17630</name>
</gene>
<dbReference type="Proteomes" id="UP000653797">
    <property type="component" value="Unassembled WGS sequence"/>
</dbReference>
<comment type="caution">
    <text evidence="2">The sequence shown here is derived from an EMBL/GenBank/DDBJ whole genome shotgun (WGS) entry which is preliminary data.</text>
</comment>
<keyword evidence="1" id="KW-1133">Transmembrane helix</keyword>
<dbReference type="EMBL" id="JACXAA010000006">
    <property type="protein sequence ID" value="MBD2754730.1"/>
    <property type="molecule type" value="Genomic_DNA"/>
</dbReference>
<feature type="transmembrane region" description="Helical" evidence="1">
    <location>
        <begin position="307"/>
        <end position="326"/>
    </location>
</feature>
<keyword evidence="1" id="KW-0812">Transmembrane</keyword>
<dbReference type="AlphaFoldDB" id="A0A927B351"/>
<feature type="transmembrane region" description="Helical" evidence="1">
    <location>
        <begin position="115"/>
        <end position="134"/>
    </location>
</feature>
<feature type="transmembrane region" description="Helical" evidence="1">
    <location>
        <begin position="246"/>
        <end position="270"/>
    </location>
</feature>
<feature type="transmembrane region" description="Helical" evidence="1">
    <location>
        <begin position="360"/>
        <end position="376"/>
    </location>
</feature>
<proteinExistence type="predicted"/>